<proteinExistence type="predicted"/>
<dbReference type="OrthoDB" id="3276947at2"/>
<keyword evidence="3" id="KW-1185">Reference proteome</keyword>
<keyword evidence="1" id="KW-0732">Signal</keyword>
<protein>
    <submittedName>
        <fullName evidence="2">Uncharacterized protein</fullName>
    </submittedName>
</protein>
<evidence type="ECO:0000313" key="3">
    <source>
        <dbReference type="Proteomes" id="UP000277094"/>
    </source>
</evidence>
<dbReference type="RefSeq" id="WP_123235331.1">
    <property type="nucleotide sequence ID" value="NZ_RJSG01000003.1"/>
</dbReference>
<name>A0A3N0DQ35_9ACTN</name>
<sequence>MNRVRLTAAALLASVAVLVPAGTGSALGGFPIPSLPTDFLTEPFSGTPATANPLPHEEIKQNPFLSPNGTSSMHDDAYASDAYEVSGPLGNNVKVRSAWYGVSECATVAFDSQHRMVGLCGDLQGFKMRLIDPTTLRTIGNDLLTSKRNLASGENPFTSICGGTYFSLDSHDVATVVTVAKQVWRVRVDAAGFTKLGSYDVSAYVPGDDCLVATLPDWSGNIFFVTQQGRVGVINPTTGTIKTMQFPAGEGIYNSISGDETGAIYIVTDHALYAVEADASGQPQVRWSQVYDRGSVQKSGQLSQGSGTTPTLIGDDLVAITDNADPQMHVQFYRRNGANGDRLLCQVPVFGAGASDTENSLIYAGGTPDGPRSVIVENNYGYDGFQSTILGKTTSGGVAKVSINPDNTCQVDWTNPIVSPTPVPKVSLGNGLLYLYAKPKSNPLDDSWYLAAVDVRTGATKWMQRTGNGIQWNNHYAAIYLGPDGAAYMPTLTGMIRFKDQ</sequence>
<dbReference type="EMBL" id="RJSG01000003">
    <property type="protein sequence ID" value="RNL77745.1"/>
    <property type="molecule type" value="Genomic_DNA"/>
</dbReference>
<dbReference type="InterPro" id="IPR015943">
    <property type="entry name" value="WD40/YVTN_repeat-like_dom_sf"/>
</dbReference>
<accession>A0A3N0DQ35</accession>
<organism evidence="2 3">
    <name type="scientific">Nocardioides marmorisolisilvae</name>
    <dbReference type="NCBI Taxonomy" id="1542737"/>
    <lineage>
        <taxon>Bacteria</taxon>
        <taxon>Bacillati</taxon>
        <taxon>Actinomycetota</taxon>
        <taxon>Actinomycetes</taxon>
        <taxon>Propionibacteriales</taxon>
        <taxon>Nocardioidaceae</taxon>
        <taxon>Nocardioides</taxon>
    </lineage>
</organism>
<feature type="chain" id="PRO_5039312169" evidence="1">
    <location>
        <begin position="22"/>
        <end position="501"/>
    </location>
</feature>
<reference evidence="2 3" key="1">
    <citation type="submission" date="2018-11" db="EMBL/GenBank/DDBJ databases">
        <authorList>
            <person name="Li F."/>
        </authorList>
    </citation>
    <scope>NUCLEOTIDE SEQUENCE [LARGE SCALE GENOMIC DNA]</scope>
    <source>
        <strain evidence="2 3">KIS18-7</strain>
    </source>
</reference>
<evidence type="ECO:0000313" key="2">
    <source>
        <dbReference type="EMBL" id="RNL77745.1"/>
    </source>
</evidence>
<feature type="signal peptide" evidence="1">
    <location>
        <begin position="1"/>
        <end position="21"/>
    </location>
</feature>
<gene>
    <name evidence="2" type="ORF">EFL95_17275</name>
</gene>
<dbReference type="Proteomes" id="UP000277094">
    <property type="component" value="Unassembled WGS sequence"/>
</dbReference>
<evidence type="ECO:0000256" key="1">
    <source>
        <dbReference type="SAM" id="SignalP"/>
    </source>
</evidence>
<comment type="caution">
    <text evidence="2">The sequence shown here is derived from an EMBL/GenBank/DDBJ whole genome shotgun (WGS) entry which is preliminary data.</text>
</comment>
<dbReference type="AlphaFoldDB" id="A0A3N0DQ35"/>
<dbReference type="Gene3D" id="2.130.10.10">
    <property type="entry name" value="YVTN repeat-like/Quinoprotein amine dehydrogenase"/>
    <property type="match status" value="1"/>
</dbReference>
<dbReference type="SUPFAM" id="SSF63829">
    <property type="entry name" value="Calcium-dependent phosphotriesterase"/>
    <property type="match status" value="1"/>
</dbReference>